<sequence>MHPGIVTGGVLFLIVFECLNRCFHGSPTSLPSGKPVSNQHRVPMHDLSNPTSQGTGLASCDSLSEN</sequence>
<feature type="compositionally biased region" description="Polar residues" evidence="1">
    <location>
        <begin position="27"/>
        <end position="40"/>
    </location>
</feature>
<evidence type="ECO:0000313" key="4">
    <source>
        <dbReference type="Proteomes" id="UP000054166"/>
    </source>
</evidence>
<evidence type="ECO:0000256" key="1">
    <source>
        <dbReference type="SAM" id="MobiDB-lite"/>
    </source>
</evidence>
<evidence type="ECO:0000256" key="2">
    <source>
        <dbReference type="SAM" id="SignalP"/>
    </source>
</evidence>
<feature type="signal peptide" evidence="2">
    <location>
        <begin position="1"/>
        <end position="25"/>
    </location>
</feature>
<dbReference type="InParanoid" id="A0A0C3AWB6"/>
<reference evidence="4" key="2">
    <citation type="submission" date="2015-01" db="EMBL/GenBank/DDBJ databases">
        <title>Evolutionary Origins and Diversification of the Mycorrhizal Mutualists.</title>
        <authorList>
            <consortium name="DOE Joint Genome Institute"/>
            <consortium name="Mycorrhizal Genomics Consortium"/>
            <person name="Kohler A."/>
            <person name="Kuo A."/>
            <person name="Nagy L.G."/>
            <person name="Floudas D."/>
            <person name="Copeland A."/>
            <person name="Barry K.W."/>
            <person name="Cichocki N."/>
            <person name="Veneault-Fourrey C."/>
            <person name="LaButti K."/>
            <person name="Lindquist E.A."/>
            <person name="Lipzen A."/>
            <person name="Lundell T."/>
            <person name="Morin E."/>
            <person name="Murat C."/>
            <person name="Riley R."/>
            <person name="Ohm R."/>
            <person name="Sun H."/>
            <person name="Tunlid A."/>
            <person name="Henrissat B."/>
            <person name="Grigoriev I.V."/>
            <person name="Hibbett D.S."/>
            <person name="Martin F."/>
        </authorList>
    </citation>
    <scope>NUCLEOTIDE SEQUENCE [LARGE SCALE GENOMIC DNA]</scope>
    <source>
        <strain evidence="4">F 1598</strain>
    </source>
</reference>
<dbReference type="EMBL" id="KN833017">
    <property type="protein sequence ID" value="KIM78303.1"/>
    <property type="molecule type" value="Genomic_DNA"/>
</dbReference>
<evidence type="ECO:0000313" key="3">
    <source>
        <dbReference type="EMBL" id="KIM78303.1"/>
    </source>
</evidence>
<gene>
    <name evidence="3" type="ORF">PILCRDRAFT_824518</name>
</gene>
<keyword evidence="2" id="KW-0732">Signal</keyword>
<feature type="compositionally biased region" description="Polar residues" evidence="1">
    <location>
        <begin position="48"/>
        <end position="66"/>
    </location>
</feature>
<proteinExistence type="predicted"/>
<feature type="chain" id="PRO_5002161244" evidence="2">
    <location>
        <begin position="26"/>
        <end position="66"/>
    </location>
</feature>
<protein>
    <submittedName>
        <fullName evidence="3">Uncharacterized protein</fullName>
    </submittedName>
</protein>
<dbReference type="HOGENOM" id="CLU_2832066_0_0_1"/>
<accession>A0A0C3AWB6</accession>
<reference evidence="3 4" key="1">
    <citation type="submission" date="2014-04" db="EMBL/GenBank/DDBJ databases">
        <authorList>
            <consortium name="DOE Joint Genome Institute"/>
            <person name="Kuo A."/>
            <person name="Tarkka M."/>
            <person name="Buscot F."/>
            <person name="Kohler A."/>
            <person name="Nagy L.G."/>
            <person name="Floudas D."/>
            <person name="Copeland A."/>
            <person name="Barry K.W."/>
            <person name="Cichocki N."/>
            <person name="Veneault-Fourrey C."/>
            <person name="LaButti K."/>
            <person name="Lindquist E.A."/>
            <person name="Lipzen A."/>
            <person name="Lundell T."/>
            <person name="Morin E."/>
            <person name="Murat C."/>
            <person name="Sun H."/>
            <person name="Tunlid A."/>
            <person name="Henrissat B."/>
            <person name="Grigoriev I.V."/>
            <person name="Hibbett D.S."/>
            <person name="Martin F."/>
            <person name="Nordberg H.P."/>
            <person name="Cantor M.N."/>
            <person name="Hua S.X."/>
        </authorList>
    </citation>
    <scope>NUCLEOTIDE SEQUENCE [LARGE SCALE GENOMIC DNA]</scope>
    <source>
        <strain evidence="3 4">F 1598</strain>
    </source>
</reference>
<keyword evidence="4" id="KW-1185">Reference proteome</keyword>
<name>A0A0C3AWB6_PILCF</name>
<feature type="region of interest" description="Disordered" evidence="1">
    <location>
        <begin position="27"/>
        <end position="66"/>
    </location>
</feature>
<dbReference type="AlphaFoldDB" id="A0A0C3AWB6"/>
<dbReference type="Proteomes" id="UP000054166">
    <property type="component" value="Unassembled WGS sequence"/>
</dbReference>
<organism evidence="3 4">
    <name type="scientific">Piloderma croceum (strain F 1598)</name>
    <dbReference type="NCBI Taxonomy" id="765440"/>
    <lineage>
        <taxon>Eukaryota</taxon>
        <taxon>Fungi</taxon>
        <taxon>Dikarya</taxon>
        <taxon>Basidiomycota</taxon>
        <taxon>Agaricomycotina</taxon>
        <taxon>Agaricomycetes</taxon>
        <taxon>Agaricomycetidae</taxon>
        <taxon>Atheliales</taxon>
        <taxon>Atheliaceae</taxon>
        <taxon>Piloderma</taxon>
    </lineage>
</organism>